<evidence type="ECO:0000256" key="2">
    <source>
        <dbReference type="ARBA" id="ARBA00006285"/>
    </source>
</evidence>
<dbReference type="PRINTS" id="PR00738">
    <property type="entry name" value="GLHYDRLASE20"/>
</dbReference>
<dbReference type="SUPFAM" id="SSF55545">
    <property type="entry name" value="beta-N-acetylhexosaminidase-like domain"/>
    <property type="match status" value="1"/>
</dbReference>
<dbReference type="Gene3D" id="3.30.379.10">
    <property type="entry name" value="Chitobiase/beta-hexosaminidase domain 2-like"/>
    <property type="match status" value="1"/>
</dbReference>
<dbReference type="Gene3D" id="3.20.20.80">
    <property type="entry name" value="Glycosidases"/>
    <property type="match status" value="1"/>
</dbReference>
<evidence type="ECO:0000256" key="5">
    <source>
        <dbReference type="ARBA" id="ARBA00023295"/>
    </source>
</evidence>
<reference evidence="8 9" key="1">
    <citation type="submission" date="2024-06" db="EMBL/GenBank/DDBJ databases">
        <title>Genomic Encyclopedia of Type Strains, Phase IV (KMG-IV): sequencing the most valuable type-strain genomes for metagenomic binning, comparative biology and taxonomic classification.</title>
        <authorList>
            <person name="Goeker M."/>
        </authorList>
    </citation>
    <scope>NUCLEOTIDE SEQUENCE [LARGE SCALE GENOMIC DNA]</scope>
    <source>
        <strain evidence="8 9">DSM 17253</strain>
    </source>
</reference>
<dbReference type="EC" id="3.2.1.52" evidence="3"/>
<keyword evidence="5" id="KW-0326">Glycosidase</keyword>
<comment type="catalytic activity">
    <reaction evidence="1">
        <text>Hydrolysis of terminal non-reducing N-acetyl-D-hexosamine residues in N-acetyl-beta-D-hexosaminides.</text>
        <dbReference type="EC" id="3.2.1.52"/>
    </reaction>
</comment>
<dbReference type="Proteomes" id="UP001549098">
    <property type="component" value="Unassembled WGS sequence"/>
</dbReference>
<dbReference type="SUPFAM" id="SSF51445">
    <property type="entry name" value="(Trans)glycosidases"/>
    <property type="match status" value="1"/>
</dbReference>
<proteinExistence type="inferred from homology"/>
<dbReference type="InterPro" id="IPR025705">
    <property type="entry name" value="Beta_hexosaminidase_sua/sub"/>
</dbReference>
<dbReference type="RefSeq" id="WP_354496606.1">
    <property type="nucleotide sequence ID" value="NZ_JBEPLV010000002.1"/>
</dbReference>
<evidence type="ECO:0000259" key="7">
    <source>
        <dbReference type="Pfam" id="PF02838"/>
    </source>
</evidence>
<comment type="similarity">
    <text evidence="2">Belongs to the glycosyl hydrolase 20 family.</text>
</comment>
<accession>A0ABV2F1F8</accession>
<protein>
    <recommendedName>
        <fullName evidence="3">beta-N-acetylhexosaminidase</fullName>
        <ecNumber evidence="3">3.2.1.52</ecNumber>
    </recommendedName>
</protein>
<evidence type="ECO:0000313" key="8">
    <source>
        <dbReference type="EMBL" id="MET3545609.1"/>
    </source>
</evidence>
<dbReference type="InterPro" id="IPR015882">
    <property type="entry name" value="HEX_bac_N"/>
</dbReference>
<dbReference type="CDD" id="cd06565">
    <property type="entry name" value="GH20_GcnA-like"/>
    <property type="match status" value="1"/>
</dbReference>
<name>A0ABV2F1F8_9BACL</name>
<evidence type="ECO:0000256" key="3">
    <source>
        <dbReference type="ARBA" id="ARBA00012663"/>
    </source>
</evidence>
<dbReference type="PANTHER" id="PTHR22600">
    <property type="entry name" value="BETA-HEXOSAMINIDASE"/>
    <property type="match status" value="1"/>
</dbReference>
<dbReference type="EMBL" id="JBEPLV010000002">
    <property type="protein sequence ID" value="MET3545609.1"/>
    <property type="molecule type" value="Genomic_DNA"/>
</dbReference>
<keyword evidence="4" id="KW-0378">Hydrolase</keyword>
<dbReference type="PANTHER" id="PTHR22600:SF57">
    <property type="entry name" value="BETA-N-ACETYLHEXOSAMINIDASE"/>
    <property type="match status" value="1"/>
</dbReference>
<gene>
    <name evidence="8" type="ORF">ABID47_002220</name>
</gene>
<feature type="domain" description="Glycoside hydrolase family 20 catalytic" evidence="6">
    <location>
        <begin position="132"/>
        <end position="355"/>
    </location>
</feature>
<dbReference type="Pfam" id="PF00728">
    <property type="entry name" value="Glyco_hydro_20"/>
    <property type="match status" value="1"/>
</dbReference>
<evidence type="ECO:0000256" key="1">
    <source>
        <dbReference type="ARBA" id="ARBA00001231"/>
    </source>
</evidence>
<dbReference type="InterPro" id="IPR017853">
    <property type="entry name" value="GH"/>
</dbReference>
<feature type="domain" description="Beta-hexosaminidase bacterial type N-terminal" evidence="7">
    <location>
        <begin position="8"/>
        <end position="128"/>
    </location>
</feature>
<dbReference type="Pfam" id="PF02838">
    <property type="entry name" value="Glyco_hydro_20b"/>
    <property type="match status" value="1"/>
</dbReference>
<organism evidence="8 9">
    <name type="scientific">Paenibacillus favisporus</name>
    <dbReference type="NCBI Taxonomy" id="221028"/>
    <lineage>
        <taxon>Bacteria</taxon>
        <taxon>Bacillati</taxon>
        <taxon>Bacillota</taxon>
        <taxon>Bacilli</taxon>
        <taxon>Bacillales</taxon>
        <taxon>Paenibacillaceae</taxon>
        <taxon>Paenibacillus</taxon>
    </lineage>
</organism>
<keyword evidence="9" id="KW-1185">Reference proteome</keyword>
<evidence type="ECO:0000259" key="6">
    <source>
        <dbReference type="Pfam" id="PF00728"/>
    </source>
</evidence>
<comment type="caution">
    <text evidence="8">The sequence shown here is derived from an EMBL/GenBank/DDBJ whole genome shotgun (WGS) entry which is preliminary data.</text>
</comment>
<sequence>MKQGQTVRLYPQPRLLQWLEGEKEWSAHLNVRAQGEAGRAVQRLKLASELEQAIASRGGALDEEDQPATSIRVNQRDELHPQGYVIQWDEDGLLLEYRSDAGLYYALVTLKQLLSREGLNWDCFRIEDEPDFPVRGLMLDIGRHKIPKLSELYGLVDRMAELKLNHLQLYMEGYCFEMEAFKDAFPGSTPITAVELRELDAYAAARYIDLVPNQNCLGHMGEWLNKPDFRELAEHPDGLPLPNQITFPPTTLNPVDPRSMDLVKQLFDALLPQFSSSYANVNMDEPYGLGRGKSKARCDEIGAGALYMEYADQVFDVIRGHGKKPMMWGDVLASHPELMQRFPEDVTVLDWNYESSISFEAHCKMLSENWIPFYVCPGTSAWSAISGRTDNMLDNISDAAIHGLSYGAGGLIVTDWGDNGHWQVPAVSYPAYVYAAGTGWQTHHHLQRTDWVERYISEGIYRDESGEVGNFLLELGRYHHLENSSIDNSTYTAHLLIRGLMSPERFKAGMDLLMKTFGELGGPGGEFTLDYRYDEMLEWLRQRKAQFGKLKLQAPESDLVMDELANTLRLIEQGVGLHRYMHRIGLPDQAAEIKCLTELREQLETIVREFDRLWRIRNREGGLASSHRALYHLLDQYQERLKELNAQGRTDTLGAQ</sequence>
<dbReference type="InterPro" id="IPR015883">
    <property type="entry name" value="Glyco_hydro_20_cat"/>
</dbReference>
<evidence type="ECO:0000256" key="4">
    <source>
        <dbReference type="ARBA" id="ARBA00022801"/>
    </source>
</evidence>
<dbReference type="InterPro" id="IPR029018">
    <property type="entry name" value="Hex-like_dom2"/>
</dbReference>
<evidence type="ECO:0000313" key="9">
    <source>
        <dbReference type="Proteomes" id="UP001549098"/>
    </source>
</evidence>